<dbReference type="Proteomes" id="UP000249016">
    <property type="component" value="Unassembled WGS sequence"/>
</dbReference>
<gene>
    <name evidence="1" type="ORF">HMF3257_07460</name>
</gene>
<name>A0A327NJJ4_9BACT</name>
<reference evidence="1 2" key="1">
    <citation type="submission" date="2018-06" db="EMBL/GenBank/DDBJ databases">
        <title>Spirosoma sp. HMF3257 Genome sequencing and assembly.</title>
        <authorList>
            <person name="Kang H."/>
            <person name="Cha I."/>
            <person name="Kim H."/>
            <person name="Kang J."/>
            <person name="Joh K."/>
        </authorList>
    </citation>
    <scope>NUCLEOTIDE SEQUENCE [LARGE SCALE GENOMIC DNA]</scope>
    <source>
        <strain evidence="1 2">HMF3257</strain>
    </source>
</reference>
<evidence type="ECO:0008006" key="3">
    <source>
        <dbReference type="Google" id="ProtNLM"/>
    </source>
</evidence>
<dbReference type="RefSeq" id="WP_111341074.1">
    <property type="nucleotide sequence ID" value="NZ_QLII01000001.1"/>
</dbReference>
<dbReference type="EMBL" id="QLII01000001">
    <property type="protein sequence ID" value="RAI74206.1"/>
    <property type="molecule type" value="Genomic_DNA"/>
</dbReference>
<sequence length="177" mass="19885">MNRLLLPFTLLFIWILLDSCGHPYAPSPPTSGDIYRPIYATYADVRTVQTLAPQPLKNVGKIYVKDKYLFINDVGSGIHIMDNSDPGKPVQLAFISIIGNQELAIKDSILYADNVTDLVALNIANPLNVRLVKRIENAFEYSAYPVATNVRFECPDPEKGVVIRWEKAAIENPMCYR</sequence>
<evidence type="ECO:0000313" key="1">
    <source>
        <dbReference type="EMBL" id="RAI74206.1"/>
    </source>
</evidence>
<protein>
    <recommendedName>
        <fullName evidence="3">LVIVD repeat-containing protein</fullName>
    </recommendedName>
</protein>
<accession>A0A327NJJ4</accession>
<keyword evidence="2" id="KW-1185">Reference proteome</keyword>
<dbReference type="AlphaFoldDB" id="A0A327NJJ4"/>
<organism evidence="1 2">
    <name type="scientific">Spirosoma telluris</name>
    <dbReference type="NCBI Taxonomy" id="2183553"/>
    <lineage>
        <taxon>Bacteria</taxon>
        <taxon>Pseudomonadati</taxon>
        <taxon>Bacteroidota</taxon>
        <taxon>Cytophagia</taxon>
        <taxon>Cytophagales</taxon>
        <taxon>Cytophagaceae</taxon>
        <taxon>Spirosoma</taxon>
    </lineage>
</organism>
<dbReference type="OrthoDB" id="853480at2"/>
<comment type="caution">
    <text evidence="1">The sequence shown here is derived from an EMBL/GenBank/DDBJ whole genome shotgun (WGS) entry which is preliminary data.</text>
</comment>
<evidence type="ECO:0000313" key="2">
    <source>
        <dbReference type="Proteomes" id="UP000249016"/>
    </source>
</evidence>
<proteinExistence type="predicted"/>